<sequence>MSTINVNGKRSREPRTFTCASCGRVDDVDGETSDFDVLSGSIGSRWASVQCTQCGQVNLLCNRCPYKAVKKRLMSRHWMRAHKPASAPEPQISPSAAAARSSDDDEDVTDSAGGDWIDAEIPVDMEGGDLDDSENDDQSAQEADDEPATSGPGQTDQPDASGPGQTDQPDANLVDESEVDLDNFQINVALENLQPSPRSIMNDLPAIKPLPEGVLPIHAFPDVGRREKNSIFFYQEYLGRSLHGRSGGGMQGSAWRALHKVNSHDAEDILDPRDADFLFETMEHALDSKGQQRENFFSILSRMYERVPKTMTDFINLLAPEQKQRFIDFQAKLEANEELSGLYDGLSKMSNDSVKVPSTPAEADALLLRGRNSLYGQLPDLTVHTDGAGNAYIKLMDLIAMVVAMGVPISYIQDENGVVGDDHDDFNPINGCKAARDIMERLRE</sequence>
<gene>
    <name evidence="2" type="ORF">THAOC_32745</name>
</gene>
<feature type="region of interest" description="Disordered" evidence="1">
    <location>
        <begin position="80"/>
        <end position="171"/>
    </location>
</feature>
<name>K0RNX2_THAOC</name>
<dbReference type="Proteomes" id="UP000266841">
    <property type="component" value="Unassembled WGS sequence"/>
</dbReference>
<feature type="compositionally biased region" description="Polar residues" evidence="1">
    <location>
        <begin position="151"/>
        <end position="169"/>
    </location>
</feature>
<feature type="compositionally biased region" description="Acidic residues" evidence="1">
    <location>
        <begin position="117"/>
        <end position="147"/>
    </location>
</feature>
<reference evidence="2 3" key="1">
    <citation type="journal article" date="2012" name="Genome Biol.">
        <title>Genome and low-iron response of an oceanic diatom adapted to chronic iron limitation.</title>
        <authorList>
            <person name="Lommer M."/>
            <person name="Specht M."/>
            <person name="Roy A.S."/>
            <person name="Kraemer L."/>
            <person name="Andreson R."/>
            <person name="Gutowska M.A."/>
            <person name="Wolf J."/>
            <person name="Bergner S.V."/>
            <person name="Schilhabel M.B."/>
            <person name="Klostermeier U.C."/>
            <person name="Beiko R.G."/>
            <person name="Rosenstiel P."/>
            <person name="Hippler M."/>
            <person name="Laroche J."/>
        </authorList>
    </citation>
    <scope>NUCLEOTIDE SEQUENCE [LARGE SCALE GENOMIC DNA]</scope>
    <source>
        <strain evidence="2 3">CCMP1005</strain>
    </source>
</reference>
<accession>K0RNX2</accession>
<proteinExistence type="predicted"/>
<protein>
    <submittedName>
        <fullName evidence="2">Uncharacterized protein</fullName>
    </submittedName>
</protein>
<evidence type="ECO:0000256" key="1">
    <source>
        <dbReference type="SAM" id="MobiDB-lite"/>
    </source>
</evidence>
<dbReference type="EMBL" id="AGNL01045810">
    <property type="protein sequence ID" value="EJK48457.1"/>
    <property type="molecule type" value="Genomic_DNA"/>
</dbReference>
<dbReference type="AlphaFoldDB" id="K0RNX2"/>
<evidence type="ECO:0000313" key="3">
    <source>
        <dbReference type="Proteomes" id="UP000266841"/>
    </source>
</evidence>
<organism evidence="2 3">
    <name type="scientific">Thalassiosira oceanica</name>
    <name type="common">Marine diatom</name>
    <dbReference type="NCBI Taxonomy" id="159749"/>
    <lineage>
        <taxon>Eukaryota</taxon>
        <taxon>Sar</taxon>
        <taxon>Stramenopiles</taxon>
        <taxon>Ochrophyta</taxon>
        <taxon>Bacillariophyta</taxon>
        <taxon>Coscinodiscophyceae</taxon>
        <taxon>Thalassiosirophycidae</taxon>
        <taxon>Thalassiosirales</taxon>
        <taxon>Thalassiosiraceae</taxon>
        <taxon>Thalassiosira</taxon>
    </lineage>
</organism>
<keyword evidence="3" id="KW-1185">Reference proteome</keyword>
<evidence type="ECO:0000313" key="2">
    <source>
        <dbReference type="EMBL" id="EJK48457.1"/>
    </source>
</evidence>
<comment type="caution">
    <text evidence="2">The sequence shown here is derived from an EMBL/GenBank/DDBJ whole genome shotgun (WGS) entry which is preliminary data.</text>
</comment>
<feature type="non-terminal residue" evidence="2">
    <location>
        <position position="444"/>
    </location>
</feature>